<keyword evidence="1" id="KW-1133">Transmembrane helix</keyword>
<proteinExistence type="predicted"/>
<keyword evidence="1" id="KW-0812">Transmembrane</keyword>
<sequence>MKQRPPKFYGYLYFTFGVILTLFAIQAMNQSEGWDFWTILLVSFAALDFFIAFKHFNLQKRLKKEEQ</sequence>
<dbReference type="OrthoDB" id="2355666at2"/>
<keyword evidence="1" id="KW-0472">Membrane</keyword>
<protein>
    <recommendedName>
        <fullName evidence="4">DUF4305 domain-containing protein</fullName>
    </recommendedName>
</protein>
<dbReference type="KEGG" id="bse:Bsel_0565"/>
<evidence type="ECO:0008006" key="4">
    <source>
        <dbReference type="Google" id="ProtNLM"/>
    </source>
</evidence>
<keyword evidence="3" id="KW-1185">Reference proteome</keyword>
<evidence type="ECO:0000313" key="2">
    <source>
        <dbReference type="EMBL" id="ADH98101.1"/>
    </source>
</evidence>
<dbReference type="InterPro" id="IPR025426">
    <property type="entry name" value="DUF4305"/>
</dbReference>
<reference evidence="2" key="1">
    <citation type="submission" date="2009-10" db="EMBL/GenBank/DDBJ databases">
        <title>Complete sequence of Bacillus selenitireducens MLS10.</title>
        <authorList>
            <consortium name="US DOE Joint Genome Institute"/>
            <person name="Lucas S."/>
            <person name="Copeland A."/>
            <person name="Lapidus A."/>
            <person name="Glavina del Rio T."/>
            <person name="Dalin E."/>
            <person name="Tice H."/>
            <person name="Bruce D."/>
            <person name="Goodwin L."/>
            <person name="Pitluck S."/>
            <person name="Sims D."/>
            <person name="Brettin T."/>
            <person name="Detter J.C."/>
            <person name="Han C."/>
            <person name="Larimer F."/>
            <person name="Land M."/>
            <person name="Hauser L."/>
            <person name="Kyrpides N."/>
            <person name="Ovchinnikova G."/>
            <person name="Stolz J."/>
        </authorList>
    </citation>
    <scope>NUCLEOTIDE SEQUENCE [LARGE SCALE GENOMIC DNA]</scope>
    <source>
        <strain evidence="2">MLS10</strain>
    </source>
</reference>
<dbReference type="Proteomes" id="UP000000271">
    <property type="component" value="Chromosome"/>
</dbReference>
<dbReference type="HOGENOM" id="CLU_201773_1_0_9"/>
<dbReference type="RefSeq" id="WP_013171530.1">
    <property type="nucleotide sequence ID" value="NC_014219.1"/>
</dbReference>
<feature type="transmembrane region" description="Helical" evidence="1">
    <location>
        <begin position="9"/>
        <end position="28"/>
    </location>
</feature>
<evidence type="ECO:0000256" key="1">
    <source>
        <dbReference type="SAM" id="Phobius"/>
    </source>
</evidence>
<gene>
    <name evidence="2" type="ordered locus">Bsel_0565</name>
</gene>
<dbReference type="Pfam" id="PF14146">
    <property type="entry name" value="DUF4305"/>
    <property type="match status" value="1"/>
</dbReference>
<dbReference type="STRING" id="439292.Bsel_0565"/>
<organism evidence="2 3">
    <name type="scientific">Bacillus selenitireducens (strain ATCC 700615 / DSM 15326 / MLS10)</name>
    <dbReference type="NCBI Taxonomy" id="439292"/>
    <lineage>
        <taxon>Bacteria</taxon>
        <taxon>Bacillati</taxon>
        <taxon>Bacillota</taxon>
        <taxon>Bacilli</taxon>
        <taxon>Bacillales</taxon>
        <taxon>Bacillaceae</taxon>
        <taxon>Salisediminibacterium</taxon>
    </lineage>
</organism>
<accession>D6XY28</accession>
<dbReference type="EMBL" id="CP001791">
    <property type="protein sequence ID" value="ADH98101.1"/>
    <property type="molecule type" value="Genomic_DNA"/>
</dbReference>
<dbReference type="AlphaFoldDB" id="D6XY28"/>
<evidence type="ECO:0000313" key="3">
    <source>
        <dbReference type="Proteomes" id="UP000000271"/>
    </source>
</evidence>
<name>D6XY28_BACIE</name>
<feature type="transmembrane region" description="Helical" evidence="1">
    <location>
        <begin position="34"/>
        <end position="53"/>
    </location>
</feature>